<keyword evidence="3" id="KW-1185">Reference proteome</keyword>
<dbReference type="CDD" id="cd07262">
    <property type="entry name" value="VOC_like"/>
    <property type="match status" value="1"/>
</dbReference>
<dbReference type="Gene3D" id="3.10.180.10">
    <property type="entry name" value="2,3-Dihydroxybiphenyl 1,2-Dioxygenase, domain 1"/>
    <property type="match status" value="1"/>
</dbReference>
<organism evidence="2 3">
    <name type="scientific">Schizothecium vesticola</name>
    <dbReference type="NCBI Taxonomy" id="314040"/>
    <lineage>
        <taxon>Eukaryota</taxon>
        <taxon>Fungi</taxon>
        <taxon>Dikarya</taxon>
        <taxon>Ascomycota</taxon>
        <taxon>Pezizomycotina</taxon>
        <taxon>Sordariomycetes</taxon>
        <taxon>Sordariomycetidae</taxon>
        <taxon>Sordariales</taxon>
        <taxon>Schizotheciaceae</taxon>
        <taxon>Schizothecium</taxon>
    </lineage>
</organism>
<dbReference type="EMBL" id="JAUKUD010000003">
    <property type="protein sequence ID" value="KAK0750565.1"/>
    <property type="molecule type" value="Genomic_DNA"/>
</dbReference>
<protein>
    <submittedName>
        <fullName evidence="2">Glyoxalase/bleomycin resistance protein/dioxygenase-like protein</fullName>
    </submittedName>
</protein>
<comment type="caution">
    <text evidence="2">The sequence shown here is derived from an EMBL/GenBank/DDBJ whole genome shotgun (WGS) entry which is preliminary data.</text>
</comment>
<reference evidence="2" key="1">
    <citation type="submission" date="2023-06" db="EMBL/GenBank/DDBJ databases">
        <title>Genome-scale phylogeny and comparative genomics of the fungal order Sordariales.</title>
        <authorList>
            <consortium name="Lawrence Berkeley National Laboratory"/>
            <person name="Hensen N."/>
            <person name="Bonometti L."/>
            <person name="Westerberg I."/>
            <person name="Brannstrom I.O."/>
            <person name="Guillou S."/>
            <person name="Cros-Aarteil S."/>
            <person name="Calhoun S."/>
            <person name="Haridas S."/>
            <person name="Kuo A."/>
            <person name="Mondo S."/>
            <person name="Pangilinan J."/>
            <person name="Riley R."/>
            <person name="LaButti K."/>
            <person name="Andreopoulos B."/>
            <person name="Lipzen A."/>
            <person name="Chen C."/>
            <person name="Yanf M."/>
            <person name="Daum C."/>
            <person name="Ng V."/>
            <person name="Clum A."/>
            <person name="Steindorff A."/>
            <person name="Ohm R."/>
            <person name="Martin F."/>
            <person name="Silar P."/>
            <person name="Natvig D."/>
            <person name="Lalanne C."/>
            <person name="Gautier V."/>
            <person name="Ament-velasquez S.L."/>
            <person name="Kruys A."/>
            <person name="Hutchinson M.I."/>
            <person name="Powell A.J."/>
            <person name="Barry K."/>
            <person name="Miller A.N."/>
            <person name="Grigoriev I.V."/>
            <person name="Debuchy R."/>
            <person name="Gladieux P."/>
            <person name="Thoren M.H."/>
            <person name="Johannesson H."/>
        </authorList>
    </citation>
    <scope>NUCLEOTIDE SEQUENCE</scope>
    <source>
        <strain evidence="2">SMH3187-1</strain>
    </source>
</reference>
<accession>A0AA40F3I3</accession>
<sequence length="139" mass="14544">MVIAHTGIVCPATLVPALVKFYTLALAPLGYRKVMSFNNDLVNGFSDDPAKPHQVDWWVSAASEKSVGEAGGAVVAASHHAFEAKDRATVEAFHKAALEAGGKDNGAPGVRAMYGPKYFAAYVLDPAGNNIEAMVVAGE</sequence>
<dbReference type="InterPro" id="IPR004360">
    <property type="entry name" value="Glyas_Fos-R_dOase_dom"/>
</dbReference>
<dbReference type="Proteomes" id="UP001172155">
    <property type="component" value="Unassembled WGS sequence"/>
</dbReference>
<gene>
    <name evidence="2" type="ORF">B0T18DRAFT_437725</name>
</gene>
<evidence type="ECO:0000313" key="3">
    <source>
        <dbReference type="Proteomes" id="UP001172155"/>
    </source>
</evidence>
<dbReference type="InterPro" id="IPR029068">
    <property type="entry name" value="Glyas_Bleomycin-R_OHBP_Dase"/>
</dbReference>
<dbReference type="SUPFAM" id="SSF54593">
    <property type="entry name" value="Glyoxalase/Bleomycin resistance protein/Dihydroxybiphenyl dioxygenase"/>
    <property type="match status" value="1"/>
</dbReference>
<proteinExistence type="predicted"/>
<dbReference type="PANTHER" id="PTHR35006">
    <property type="entry name" value="GLYOXALASE FAMILY PROTEIN (AFU_ORTHOLOGUE AFUA_5G14830)"/>
    <property type="match status" value="1"/>
</dbReference>
<feature type="domain" description="Glyoxalase/fosfomycin resistance/dioxygenase" evidence="1">
    <location>
        <begin position="55"/>
        <end position="132"/>
    </location>
</feature>
<evidence type="ECO:0000259" key="1">
    <source>
        <dbReference type="Pfam" id="PF00903"/>
    </source>
</evidence>
<dbReference type="PANTHER" id="PTHR35006:SF2">
    <property type="entry name" value="GLYOXALASE FAMILY PROTEIN (AFU_ORTHOLOGUE AFUA_5G14830)"/>
    <property type="match status" value="1"/>
</dbReference>
<dbReference type="Pfam" id="PF00903">
    <property type="entry name" value="Glyoxalase"/>
    <property type="match status" value="1"/>
</dbReference>
<name>A0AA40F3I3_9PEZI</name>
<evidence type="ECO:0000313" key="2">
    <source>
        <dbReference type="EMBL" id="KAK0750565.1"/>
    </source>
</evidence>
<dbReference type="AlphaFoldDB" id="A0AA40F3I3"/>